<dbReference type="GO" id="GO:0016791">
    <property type="term" value="F:phosphatase activity"/>
    <property type="evidence" value="ECO:0007669"/>
    <property type="project" value="TreeGrafter"/>
</dbReference>
<gene>
    <name evidence="8" type="ORF">SEVIR_5G027400v2</name>
</gene>
<keyword evidence="3" id="KW-0808">Transferase</keyword>
<evidence type="ECO:0000256" key="6">
    <source>
        <dbReference type="ARBA" id="ARBA00023136"/>
    </source>
</evidence>
<keyword evidence="5" id="KW-1133">Transmembrane helix</keyword>
<protein>
    <recommendedName>
        <fullName evidence="7">Phospholipid/glycerol acyltransferase domain-containing protein</fullName>
    </recommendedName>
</protein>
<comment type="similarity">
    <text evidence="2">Belongs to the GPAT/DAPAT family.</text>
</comment>
<dbReference type="GO" id="GO:0010143">
    <property type="term" value="P:cutin biosynthetic process"/>
    <property type="evidence" value="ECO:0007669"/>
    <property type="project" value="TreeGrafter"/>
</dbReference>
<dbReference type="Pfam" id="PF23270">
    <property type="entry name" value="HAD_RAM2_N"/>
    <property type="match status" value="1"/>
</dbReference>
<proteinExistence type="inferred from homology"/>
<dbReference type="SMART" id="SM00563">
    <property type="entry name" value="PlsC"/>
    <property type="match status" value="1"/>
</dbReference>
<keyword evidence="4" id="KW-0812">Transmembrane</keyword>
<keyword evidence="9" id="KW-1185">Reference proteome</keyword>
<evidence type="ECO:0000256" key="1">
    <source>
        <dbReference type="ARBA" id="ARBA00004141"/>
    </source>
</evidence>
<dbReference type="GO" id="GO:0090447">
    <property type="term" value="F:glycerol-3-phosphate 2-O-acyltransferase activity"/>
    <property type="evidence" value="ECO:0007669"/>
    <property type="project" value="TreeGrafter"/>
</dbReference>
<accession>A0A4U6UE33</accession>
<dbReference type="InterPro" id="IPR056462">
    <property type="entry name" value="HAD_RAM2/GPAT1-8"/>
</dbReference>
<evidence type="ECO:0000256" key="3">
    <source>
        <dbReference type="ARBA" id="ARBA00022679"/>
    </source>
</evidence>
<dbReference type="Pfam" id="PF01553">
    <property type="entry name" value="Acyltransferase"/>
    <property type="match status" value="1"/>
</dbReference>
<dbReference type="GO" id="GO:0016020">
    <property type="term" value="C:membrane"/>
    <property type="evidence" value="ECO:0007669"/>
    <property type="project" value="UniProtKB-SubCell"/>
</dbReference>
<evidence type="ECO:0000313" key="9">
    <source>
        <dbReference type="Proteomes" id="UP000298652"/>
    </source>
</evidence>
<evidence type="ECO:0000256" key="4">
    <source>
        <dbReference type="ARBA" id="ARBA00022692"/>
    </source>
</evidence>
<dbReference type="SUPFAM" id="SSF69593">
    <property type="entry name" value="Glycerol-3-phosphate (1)-acyltransferase"/>
    <property type="match status" value="1"/>
</dbReference>
<dbReference type="AlphaFoldDB" id="A0A4U6UE33"/>
<evidence type="ECO:0000313" key="8">
    <source>
        <dbReference type="EMBL" id="TKW12303.1"/>
    </source>
</evidence>
<feature type="domain" description="Phospholipid/glycerol acyltransferase" evidence="7">
    <location>
        <begin position="346"/>
        <end position="447"/>
    </location>
</feature>
<name>A0A4U6UE33_SETVI</name>
<dbReference type="EMBL" id="CM016556">
    <property type="protein sequence ID" value="TKW12303.1"/>
    <property type="molecule type" value="Genomic_DNA"/>
</dbReference>
<evidence type="ECO:0000256" key="2">
    <source>
        <dbReference type="ARBA" id="ARBA00007937"/>
    </source>
</evidence>
<organism evidence="8 9">
    <name type="scientific">Setaria viridis</name>
    <name type="common">Green bristlegrass</name>
    <name type="synonym">Setaria italica subsp. viridis</name>
    <dbReference type="NCBI Taxonomy" id="4556"/>
    <lineage>
        <taxon>Eukaryota</taxon>
        <taxon>Viridiplantae</taxon>
        <taxon>Streptophyta</taxon>
        <taxon>Embryophyta</taxon>
        <taxon>Tracheophyta</taxon>
        <taxon>Spermatophyta</taxon>
        <taxon>Magnoliopsida</taxon>
        <taxon>Liliopsida</taxon>
        <taxon>Poales</taxon>
        <taxon>Poaceae</taxon>
        <taxon>PACMAD clade</taxon>
        <taxon>Panicoideae</taxon>
        <taxon>Panicodae</taxon>
        <taxon>Paniceae</taxon>
        <taxon>Cenchrinae</taxon>
        <taxon>Setaria</taxon>
    </lineage>
</organism>
<evidence type="ECO:0000256" key="5">
    <source>
        <dbReference type="ARBA" id="ARBA00022989"/>
    </source>
</evidence>
<evidence type="ECO:0000259" key="7">
    <source>
        <dbReference type="SMART" id="SM00563"/>
    </source>
</evidence>
<sequence length="538" mass="61725">MASKPFSKSVFTFYHFVRRRLGNPPGQHRHRRNTSGIPTYPEIIEGCPLASQDDDQLQNQVLILDIEGGLLRSQCLLPYFIVVAIDAGSFLRGLVLLCLYPLLSFLTQEVQSRVMVMLCFLGLREEKVRRVVRATLPKHFLEDIGREGFEVVRGFKRVVGLSRMIPRVMVEDFLKEYIGLEMVVGREVKIVRGRYVGLLEMEGERRLSLDKLEGTEMVGFGSSSSYFYHNHHQLFTCCKEVYLVTPEQKKQWSTLPRDQYPRPLIFHDGRLAFRPTPQATLTMFMWLPLAVPLTVLRTLIFVILPYSISLPIGSASGITTRVINSPISATGNTNHGAYAQPNPQGHLYVCNHRTLLDPVYISVMLNKKVSAVTYSLSRVTELLSPIKTIRLTRNRDEDQRRMEYLLQKGDLVICPEGTTCREPYLLRFSPLFVELVDEVYPVALVNWSNMFYGTSTGRSKYMDHFYYFMNPHPAYVVEFMDRMPTHGVINGRRCESYEVANMVQSEIGRVLRFEPTKLTRKDKYMILAGHEGVADTKQ</sequence>
<reference evidence="8" key="1">
    <citation type="submission" date="2019-03" db="EMBL/GenBank/DDBJ databases">
        <title>WGS assembly of Setaria viridis.</title>
        <authorList>
            <person name="Huang P."/>
            <person name="Jenkins J."/>
            <person name="Grimwood J."/>
            <person name="Barry K."/>
            <person name="Healey A."/>
            <person name="Mamidi S."/>
            <person name="Sreedasyam A."/>
            <person name="Shu S."/>
            <person name="Feldman M."/>
            <person name="Wu J."/>
            <person name="Yu Y."/>
            <person name="Chen C."/>
            <person name="Johnson J."/>
            <person name="Rokhsar D."/>
            <person name="Baxter I."/>
            <person name="Schmutz J."/>
            <person name="Brutnell T."/>
            <person name="Kellogg E."/>
        </authorList>
    </citation>
    <scope>NUCLEOTIDE SEQUENCE [LARGE SCALE GENOMIC DNA]</scope>
</reference>
<dbReference type="PANTHER" id="PTHR15486:SF62">
    <property type="entry name" value="GLYCEROL-3-PHOSPHATE ACYLTRANSFERASE 2-RELATED"/>
    <property type="match status" value="1"/>
</dbReference>
<comment type="subcellular location">
    <subcellularLocation>
        <location evidence="1">Membrane</location>
        <topology evidence="1">Multi-pass membrane protein</topology>
    </subcellularLocation>
</comment>
<dbReference type="Gramene" id="TKW12303">
    <property type="protein sequence ID" value="TKW12303"/>
    <property type="gene ID" value="SEVIR_5G027400v2"/>
</dbReference>
<keyword evidence="6" id="KW-0472">Membrane</keyword>
<dbReference type="InterPro" id="IPR002123">
    <property type="entry name" value="Plipid/glycerol_acylTrfase"/>
</dbReference>
<dbReference type="Proteomes" id="UP000298652">
    <property type="component" value="Chromosome 5"/>
</dbReference>
<dbReference type="OMA" id="GNTNHGA"/>
<dbReference type="PANTHER" id="PTHR15486">
    <property type="entry name" value="ANCIENT UBIQUITOUS PROTEIN"/>
    <property type="match status" value="1"/>
</dbReference>